<dbReference type="AlphaFoldDB" id="W0RIJ2"/>
<gene>
    <name evidence="2" type="ORF">J421_3069</name>
</gene>
<sequence length="109" mass="11968">MSARRSTRGPRRKRGWAVVGLVLVSFVLIASGIVWRRSRGIAQARELRDLARKRAQLVAERAALEGAVRVAASRARIGPVAEQRLGMRVPADTQVVLIQRPAPRAPTAR</sequence>
<proteinExistence type="predicted"/>
<dbReference type="HOGENOM" id="CLU_2180064_0_0_0"/>
<dbReference type="eggNOG" id="ENOG503023N">
    <property type="taxonomic scope" value="Bacteria"/>
</dbReference>
<dbReference type="Proteomes" id="UP000019151">
    <property type="component" value="Chromosome"/>
</dbReference>
<keyword evidence="1" id="KW-0812">Transmembrane</keyword>
<keyword evidence="3" id="KW-1185">Reference proteome</keyword>
<dbReference type="RefSeq" id="WP_148306342.1">
    <property type="nucleotide sequence ID" value="NZ_CP007128.1"/>
</dbReference>
<keyword evidence="2" id="KW-0132">Cell division</keyword>
<name>W0RIJ2_9BACT</name>
<keyword evidence="2" id="KW-0131">Cell cycle</keyword>
<reference evidence="2 3" key="1">
    <citation type="journal article" date="2014" name="Genome Announc.">
        <title>Genome Sequence and Methylome of Soil Bacterium Gemmatirosa kalamazoonensis KBS708T, a Member of the Rarely Cultivated Gemmatimonadetes Phylum.</title>
        <authorList>
            <person name="Debruyn J.M."/>
            <person name="Radosevich M."/>
            <person name="Wommack K.E."/>
            <person name="Polson S.W."/>
            <person name="Hauser L.J."/>
            <person name="Fawaz M.N."/>
            <person name="Korlach J."/>
            <person name="Tsai Y.C."/>
        </authorList>
    </citation>
    <scope>NUCLEOTIDE SEQUENCE [LARGE SCALE GENOMIC DNA]</scope>
    <source>
        <strain evidence="2 3">KBS708</strain>
    </source>
</reference>
<dbReference type="STRING" id="861299.J421_3069"/>
<dbReference type="EMBL" id="CP007128">
    <property type="protein sequence ID" value="AHG90606.1"/>
    <property type="molecule type" value="Genomic_DNA"/>
</dbReference>
<protein>
    <submittedName>
        <fullName evidence="2">Cell division protein FtsL family protein</fullName>
    </submittedName>
</protein>
<accession>W0RIJ2</accession>
<keyword evidence="1" id="KW-0472">Membrane</keyword>
<feature type="transmembrane region" description="Helical" evidence="1">
    <location>
        <begin position="15"/>
        <end position="35"/>
    </location>
</feature>
<dbReference type="InParanoid" id="W0RIJ2"/>
<keyword evidence="1" id="KW-1133">Transmembrane helix</keyword>
<dbReference type="GO" id="GO:0051301">
    <property type="term" value="P:cell division"/>
    <property type="evidence" value="ECO:0007669"/>
    <property type="project" value="UniProtKB-KW"/>
</dbReference>
<evidence type="ECO:0000313" key="3">
    <source>
        <dbReference type="Proteomes" id="UP000019151"/>
    </source>
</evidence>
<organism evidence="2 3">
    <name type="scientific">Gemmatirosa kalamazoonensis</name>
    <dbReference type="NCBI Taxonomy" id="861299"/>
    <lineage>
        <taxon>Bacteria</taxon>
        <taxon>Pseudomonadati</taxon>
        <taxon>Gemmatimonadota</taxon>
        <taxon>Gemmatimonadia</taxon>
        <taxon>Gemmatimonadales</taxon>
        <taxon>Gemmatimonadaceae</taxon>
        <taxon>Gemmatirosa</taxon>
    </lineage>
</organism>
<evidence type="ECO:0000256" key="1">
    <source>
        <dbReference type="SAM" id="Phobius"/>
    </source>
</evidence>
<evidence type="ECO:0000313" key="2">
    <source>
        <dbReference type="EMBL" id="AHG90606.1"/>
    </source>
</evidence>
<dbReference type="KEGG" id="gba:J421_3069"/>